<dbReference type="Proteomes" id="UP000282551">
    <property type="component" value="Chromosome"/>
</dbReference>
<dbReference type="EMBL" id="LR134355">
    <property type="protein sequence ID" value="VEG49791.1"/>
    <property type="molecule type" value="Genomic_DNA"/>
</dbReference>
<gene>
    <name evidence="3" type="ORF">NCTC10485_04103</name>
</gene>
<feature type="domain" description="Predicted hydrolase N-terminal" evidence="2">
    <location>
        <begin position="5"/>
        <end position="185"/>
    </location>
</feature>
<protein>
    <recommendedName>
        <fullName evidence="2">Predicted hydrolase N-terminal domain-containing protein</fullName>
    </recommendedName>
</protein>
<reference evidence="3 4" key="1">
    <citation type="submission" date="2018-12" db="EMBL/GenBank/DDBJ databases">
        <authorList>
            <consortium name="Pathogen Informatics"/>
        </authorList>
    </citation>
    <scope>NUCLEOTIDE SEQUENCE [LARGE SCALE GENOMIC DNA]</scope>
    <source>
        <strain evidence="3 4">NCTC10485</strain>
    </source>
</reference>
<evidence type="ECO:0000313" key="3">
    <source>
        <dbReference type="EMBL" id="VEG49791.1"/>
    </source>
</evidence>
<dbReference type="AlphaFoldDB" id="A0A3S4RVC9"/>
<evidence type="ECO:0000313" key="4">
    <source>
        <dbReference type="Proteomes" id="UP000282551"/>
    </source>
</evidence>
<accession>A0A3S4RVC9</accession>
<feature type="compositionally biased region" description="Basic and acidic residues" evidence="1">
    <location>
        <begin position="215"/>
        <end position="227"/>
    </location>
</feature>
<evidence type="ECO:0000259" key="2">
    <source>
        <dbReference type="Pfam" id="PF22905"/>
    </source>
</evidence>
<dbReference type="Pfam" id="PF22905">
    <property type="entry name" value="Hydro_N_hd"/>
    <property type="match status" value="1"/>
</dbReference>
<proteinExistence type="predicted"/>
<sequence length="500" mass="52719">MVAYPSLNHIDVGALIAAAGGDPWNVYASLESGDAGQISELARAFYAAGACTDETWNEFNAATERFHESWNRENGEHPIDDAAEVQRAKTQLFVQAEQLPQIGIDLQNIAANLAEAQRMSSFNIDSLNDHLVQLDGLIGAALAADMNISGLEETAIAKTTASLGAIEIFRDSYAAKLQEALTDLRHKHGYDPAAIDDVDGDGVPGDEQRGQSATEHYDTNQRAKDEELVNAPGEMTQDKADAAARLRDFGTVNDPAAAPEARRLAGERLDDFRMANFMGPLPKDPVLGGDARTRAQQRLDMQRQLGSGRIHLGDGLFHDVGPMTPDQATQTLDDGEQFARVTATRQAFFALTRDGMSEEGALKTLSNLASNAGPVLSGAQAYGWAIPDNRHNAPTDLLSASDAKTLQKLASRAGTVGNLFQLGVAGAEWFQGGENRNEEAGAAVGGVFGGVGAAWATAALAGSVTGPWTTAAIVATAVYFASKGGNAVGSDIGRRIDSAG</sequence>
<dbReference type="OrthoDB" id="4509678at2"/>
<feature type="region of interest" description="Disordered" evidence="1">
    <location>
        <begin position="192"/>
        <end position="230"/>
    </location>
</feature>
<organism evidence="3 4">
    <name type="scientific">Mycolicibacterium chitae</name>
    <name type="common">Mycobacterium chitae</name>
    <dbReference type="NCBI Taxonomy" id="1792"/>
    <lineage>
        <taxon>Bacteria</taxon>
        <taxon>Bacillati</taxon>
        <taxon>Actinomycetota</taxon>
        <taxon>Actinomycetes</taxon>
        <taxon>Mycobacteriales</taxon>
        <taxon>Mycobacteriaceae</taxon>
        <taxon>Mycolicibacterium</taxon>
    </lineage>
</organism>
<dbReference type="RefSeq" id="WP_126335421.1">
    <property type="nucleotide sequence ID" value="NZ_LR134355.1"/>
</dbReference>
<evidence type="ECO:0000256" key="1">
    <source>
        <dbReference type="SAM" id="MobiDB-lite"/>
    </source>
</evidence>
<keyword evidence="4" id="KW-1185">Reference proteome</keyword>
<dbReference type="InterPro" id="IPR054469">
    <property type="entry name" value="Pred_hydrolase_N"/>
</dbReference>
<name>A0A3S4RVC9_MYCCI</name>